<keyword evidence="1" id="KW-0812">Transmembrane</keyword>
<proteinExistence type="predicted"/>
<evidence type="ECO:0000313" key="3">
    <source>
        <dbReference type="Proteomes" id="UP001352223"/>
    </source>
</evidence>
<dbReference type="RefSeq" id="WP_324767058.1">
    <property type="nucleotide sequence ID" value="NZ_BAAATS010000002.1"/>
</dbReference>
<dbReference type="EMBL" id="JAOZYB010000035">
    <property type="protein sequence ID" value="MEB3960050.1"/>
    <property type="molecule type" value="Genomic_DNA"/>
</dbReference>
<keyword evidence="3" id="KW-1185">Reference proteome</keyword>
<organism evidence="2 3">
    <name type="scientific">Streptomyces kunmingensis</name>
    <dbReference type="NCBI Taxonomy" id="68225"/>
    <lineage>
        <taxon>Bacteria</taxon>
        <taxon>Bacillati</taxon>
        <taxon>Actinomycetota</taxon>
        <taxon>Actinomycetes</taxon>
        <taxon>Kitasatosporales</taxon>
        <taxon>Streptomycetaceae</taxon>
        <taxon>Streptomyces</taxon>
    </lineage>
</organism>
<evidence type="ECO:0000256" key="1">
    <source>
        <dbReference type="SAM" id="Phobius"/>
    </source>
</evidence>
<reference evidence="2 3" key="1">
    <citation type="submission" date="2022-10" db="EMBL/GenBank/DDBJ databases">
        <authorList>
            <person name="Xie J."/>
            <person name="Shen N."/>
        </authorList>
    </citation>
    <scope>NUCLEOTIDE SEQUENCE [LARGE SCALE GENOMIC DNA]</scope>
    <source>
        <strain evidence="2 3">DSM 41681</strain>
    </source>
</reference>
<comment type="caution">
    <text evidence="2">The sequence shown here is derived from an EMBL/GenBank/DDBJ whole genome shotgun (WGS) entry which is preliminary data.</text>
</comment>
<keyword evidence="1" id="KW-1133">Transmembrane helix</keyword>
<dbReference type="Proteomes" id="UP001352223">
    <property type="component" value="Unassembled WGS sequence"/>
</dbReference>
<keyword evidence="1" id="KW-0472">Membrane</keyword>
<evidence type="ECO:0000313" key="2">
    <source>
        <dbReference type="EMBL" id="MEB3960050.1"/>
    </source>
</evidence>
<protein>
    <recommendedName>
        <fullName evidence="4">Serine/threonine protein kinase</fullName>
    </recommendedName>
</protein>
<accession>A0ABU6C871</accession>
<feature type="transmembrane region" description="Helical" evidence="1">
    <location>
        <begin position="23"/>
        <end position="43"/>
    </location>
</feature>
<name>A0ABU6C871_9ACTN</name>
<gene>
    <name evidence="2" type="ORF">OKJ48_07260</name>
</gene>
<sequence length="245" mass="26594">MPEAAPSAPGTPRPARRRGRTTLLIACAAVLGVVAGVCTGYIVQADRAPDRLPALSQPAIEQAKGEPQPLSAARDRVVRTDGDLRRLLLRAPKGAHDRSGGMDDNAWMDAQSVASTYERPEWAFSELLEAGFRRAATVTWTENGLDVEIRLTQYRDVESLATRDAALEQQEAMNSNFEAGTPEYIPGSGNGVVHVGSRRSSESGLYEAEAVAARGDLLMDIWITGDRPVGKKRAVQLARAQWERM</sequence>
<evidence type="ECO:0008006" key="4">
    <source>
        <dbReference type="Google" id="ProtNLM"/>
    </source>
</evidence>